<comment type="caution">
    <text evidence="1">The sequence shown here is derived from an EMBL/GenBank/DDBJ whole genome shotgun (WGS) entry which is preliminary data.</text>
</comment>
<name>A0A9W9MWL5_9EURO</name>
<sequence length="87" mass="10333">MSAFYAKSGVPTIYRKVLLEFYFEACFTSLLLISQRVKFENTHSHHKPRIHSLSKSLRFQRKKRTRYLGHGTFHIHDCTCQGYHLMT</sequence>
<evidence type="ECO:0000313" key="2">
    <source>
        <dbReference type="Proteomes" id="UP001150942"/>
    </source>
</evidence>
<proteinExistence type="predicted"/>
<reference evidence="1" key="1">
    <citation type="submission" date="2022-11" db="EMBL/GenBank/DDBJ databases">
        <authorList>
            <person name="Petersen C."/>
        </authorList>
    </citation>
    <scope>NUCLEOTIDE SEQUENCE</scope>
    <source>
        <strain evidence="1">IBT 20477</strain>
    </source>
</reference>
<dbReference type="OrthoDB" id="4355294at2759"/>
<gene>
    <name evidence="1" type="ORF">N7449_003098</name>
</gene>
<dbReference type="EMBL" id="JAPQKQ010000002">
    <property type="protein sequence ID" value="KAJ5208719.1"/>
    <property type="molecule type" value="Genomic_DNA"/>
</dbReference>
<organism evidence="1 2">
    <name type="scientific">Penicillium cf. viridicatum</name>
    <dbReference type="NCBI Taxonomy" id="2972119"/>
    <lineage>
        <taxon>Eukaryota</taxon>
        <taxon>Fungi</taxon>
        <taxon>Dikarya</taxon>
        <taxon>Ascomycota</taxon>
        <taxon>Pezizomycotina</taxon>
        <taxon>Eurotiomycetes</taxon>
        <taxon>Eurotiomycetidae</taxon>
        <taxon>Eurotiales</taxon>
        <taxon>Aspergillaceae</taxon>
        <taxon>Penicillium</taxon>
    </lineage>
</organism>
<dbReference type="AlphaFoldDB" id="A0A9W9MWL5"/>
<protein>
    <submittedName>
        <fullName evidence="1">Uncharacterized protein</fullName>
    </submittedName>
</protein>
<evidence type="ECO:0000313" key="1">
    <source>
        <dbReference type="EMBL" id="KAJ5208719.1"/>
    </source>
</evidence>
<reference evidence="1" key="2">
    <citation type="journal article" date="2023" name="IMA Fungus">
        <title>Comparative genomic study of the Penicillium genus elucidates a diverse pangenome and 15 lateral gene transfer events.</title>
        <authorList>
            <person name="Petersen C."/>
            <person name="Sorensen T."/>
            <person name="Nielsen M.R."/>
            <person name="Sondergaard T.E."/>
            <person name="Sorensen J.L."/>
            <person name="Fitzpatrick D.A."/>
            <person name="Frisvad J.C."/>
            <person name="Nielsen K.L."/>
        </authorList>
    </citation>
    <scope>NUCLEOTIDE SEQUENCE</scope>
    <source>
        <strain evidence="1">IBT 20477</strain>
    </source>
</reference>
<keyword evidence="2" id="KW-1185">Reference proteome</keyword>
<dbReference type="Proteomes" id="UP001150942">
    <property type="component" value="Unassembled WGS sequence"/>
</dbReference>
<accession>A0A9W9MWL5</accession>